<comment type="caution">
    <text evidence="3">The sequence shown here is derived from an EMBL/GenBank/DDBJ whole genome shotgun (WGS) entry which is preliminary data.</text>
</comment>
<dbReference type="Pfam" id="PF13411">
    <property type="entry name" value="MerR_1"/>
    <property type="match status" value="1"/>
</dbReference>
<dbReference type="Gene3D" id="1.10.1660.10">
    <property type="match status" value="1"/>
</dbReference>
<dbReference type="PROSITE" id="PS50937">
    <property type="entry name" value="HTH_MERR_2"/>
    <property type="match status" value="1"/>
</dbReference>
<dbReference type="PANTHER" id="PTHR30204:SF95">
    <property type="entry name" value="HTH-TYPE TRANSCRIPTIONAL REGULATOR CUER"/>
    <property type="match status" value="1"/>
</dbReference>
<evidence type="ECO:0000313" key="3">
    <source>
        <dbReference type="EMBL" id="MFC3883437.1"/>
    </source>
</evidence>
<dbReference type="InterPro" id="IPR009061">
    <property type="entry name" value="DNA-bd_dom_put_sf"/>
</dbReference>
<reference evidence="4" key="1">
    <citation type="journal article" date="2019" name="Int. J. Syst. Evol. Microbiol.">
        <title>The Global Catalogue of Microorganisms (GCM) 10K type strain sequencing project: providing services to taxonomists for standard genome sequencing and annotation.</title>
        <authorList>
            <consortium name="The Broad Institute Genomics Platform"/>
            <consortium name="The Broad Institute Genome Sequencing Center for Infectious Disease"/>
            <person name="Wu L."/>
            <person name="Ma J."/>
        </authorList>
    </citation>
    <scope>NUCLEOTIDE SEQUENCE [LARGE SCALE GENOMIC DNA]</scope>
    <source>
        <strain evidence="4">CCUG 61889</strain>
    </source>
</reference>
<keyword evidence="1" id="KW-0238">DNA-binding</keyword>
<dbReference type="EMBL" id="JBHRZT010000030">
    <property type="protein sequence ID" value="MFC3883437.1"/>
    <property type="molecule type" value="Genomic_DNA"/>
</dbReference>
<sequence>MYRIGELAEVAHVTKRTIDYYTNLGLLKAERNASNYRCYSQEALEDLRFIETCKQQQLSLQEIKEALARKKQEKQPDIVHQANDVADQIKYLKENVEDLLPLIEKLEDHEKRLILKRLSPESVTLIHSLLMLLG</sequence>
<keyword evidence="4" id="KW-1185">Reference proteome</keyword>
<dbReference type="InterPro" id="IPR000551">
    <property type="entry name" value="MerR-type_HTH_dom"/>
</dbReference>
<gene>
    <name evidence="3" type="ORF">ACFOU2_07860</name>
</gene>
<dbReference type="PRINTS" id="PR00040">
    <property type="entry name" value="HTHMERR"/>
</dbReference>
<dbReference type="RefSeq" id="WP_377913916.1">
    <property type="nucleotide sequence ID" value="NZ_JBHRZT010000030.1"/>
</dbReference>
<accession>A0ABV8B2M8</accession>
<evidence type="ECO:0000313" key="4">
    <source>
        <dbReference type="Proteomes" id="UP001595752"/>
    </source>
</evidence>
<dbReference type="Proteomes" id="UP001595752">
    <property type="component" value="Unassembled WGS sequence"/>
</dbReference>
<evidence type="ECO:0000259" key="2">
    <source>
        <dbReference type="PROSITE" id="PS50937"/>
    </source>
</evidence>
<proteinExistence type="predicted"/>
<name>A0ABV8B2M8_9BACI</name>
<dbReference type="InterPro" id="IPR047057">
    <property type="entry name" value="MerR_fam"/>
</dbReference>
<evidence type="ECO:0000256" key="1">
    <source>
        <dbReference type="ARBA" id="ARBA00023125"/>
    </source>
</evidence>
<organism evidence="3 4">
    <name type="scientific">Bacillus songklensis</name>
    <dbReference type="NCBI Taxonomy" id="1069116"/>
    <lineage>
        <taxon>Bacteria</taxon>
        <taxon>Bacillati</taxon>
        <taxon>Bacillota</taxon>
        <taxon>Bacilli</taxon>
        <taxon>Bacillales</taxon>
        <taxon>Bacillaceae</taxon>
        <taxon>Bacillus</taxon>
    </lineage>
</organism>
<dbReference type="SMART" id="SM00422">
    <property type="entry name" value="HTH_MERR"/>
    <property type="match status" value="1"/>
</dbReference>
<protein>
    <submittedName>
        <fullName evidence="3">MerR family transcriptional regulator</fullName>
    </submittedName>
</protein>
<feature type="domain" description="HTH merR-type" evidence="2">
    <location>
        <begin position="1"/>
        <end position="69"/>
    </location>
</feature>
<dbReference type="PANTHER" id="PTHR30204">
    <property type="entry name" value="REDOX-CYCLING DRUG-SENSING TRANSCRIPTIONAL ACTIVATOR SOXR"/>
    <property type="match status" value="1"/>
</dbReference>
<dbReference type="SUPFAM" id="SSF46955">
    <property type="entry name" value="Putative DNA-binding domain"/>
    <property type="match status" value="1"/>
</dbReference>